<proteinExistence type="predicted"/>
<dbReference type="Proteomes" id="UP001060085">
    <property type="component" value="Linkage Group LG08"/>
</dbReference>
<accession>A0ACB9ZQ71</accession>
<keyword evidence="2" id="KW-1185">Reference proteome</keyword>
<evidence type="ECO:0000313" key="2">
    <source>
        <dbReference type="Proteomes" id="UP001060085"/>
    </source>
</evidence>
<comment type="caution">
    <text evidence="1">The sequence shown here is derived from an EMBL/GenBank/DDBJ whole genome shotgun (WGS) entry which is preliminary data.</text>
</comment>
<gene>
    <name evidence="1" type="ORF">M9H77_35593</name>
</gene>
<name>A0ACB9ZQ71_CATRO</name>
<evidence type="ECO:0000313" key="1">
    <source>
        <dbReference type="EMBL" id="KAI5649588.1"/>
    </source>
</evidence>
<organism evidence="1 2">
    <name type="scientific">Catharanthus roseus</name>
    <name type="common">Madagascar periwinkle</name>
    <name type="synonym">Vinca rosea</name>
    <dbReference type="NCBI Taxonomy" id="4058"/>
    <lineage>
        <taxon>Eukaryota</taxon>
        <taxon>Viridiplantae</taxon>
        <taxon>Streptophyta</taxon>
        <taxon>Embryophyta</taxon>
        <taxon>Tracheophyta</taxon>
        <taxon>Spermatophyta</taxon>
        <taxon>Magnoliopsida</taxon>
        <taxon>eudicotyledons</taxon>
        <taxon>Gunneridae</taxon>
        <taxon>Pentapetalae</taxon>
        <taxon>asterids</taxon>
        <taxon>lamiids</taxon>
        <taxon>Gentianales</taxon>
        <taxon>Apocynaceae</taxon>
        <taxon>Rauvolfioideae</taxon>
        <taxon>Vinceae</taxon>
        <taxon>Catharanthinae</taxon>
        <taxon>Catharanthus</taxon>
    </lineage>
</organism>
<sequence>MNTCHQTLVRTYLENQGLIRTKAHAKQLHAQVIRTIGPVTATVNSLIISIYSNLNLLKESLTLFDTLDSPKPTKAWKSIIKCYASCGQFVNSLTFFNEMRTLGKIPDRNVFPSLLKSCAYLRDIRLGESLHGSVIRLGFDCDLYTGNALMNMYAKLQNFGGHQLIDVITEPQKPISSSRSEQKKSDHSHECNRDFTVGVVDFNINTKEMNLLGNVGGEKKIGSLGIDGVRKVFEEMPTRDIVSWNTVISGSLQNGRHKEALDMLREMGNADLKPDSFTLSTVLPMFAKFVDVLKGKEIHGFAIRNGFVEDVFIGSSLIDVYANCNRVEDAYKLFCFIPQHDAVSWNSIIAACVQNGRFDKGLKLFRQMLQTDLKPVEHSFSSIMPACSHLTTLHLGKQLHGYIIRAAFYENMYIASSLVDMYSKCGNLKIARLIFDNMEKHDSVSWTAMIMGYAMHGHAHEAIFLFEEMVVSGEKPNPVVMVAVLTAFSHAGWLNEGWKYFNSMTQDYGIVPALEHYAAVADLLGRAGRLEEAYKFITSMHIKPTGSVWSSLLSACRVHKNIDLAEKVAKEIFKIDPEYTGAYTILSNMYGAAGRWKEAAKIRKNMKKKGMRKKPACSWVEVKNRLHAFVAGDKSHPLYYQINEALEDILERIQREGYVPDTSEVLHDVDEEQKQYSLCAHSERLAIAFGIISTPAGTTIRVTKNLRVCVDCHTVLSFISKVLSREIIVRDNTRFHHFTNGKCSCGDYW</sequence>
<dbReference type="EMBL" id="CM044708">
    <property type="protein sequence ID" value="KAI5649588.1"/>
    <property type="molecule type" value="Genomic_DNA"/>
</dbReference>
<reference evidence="2" key="1">
    <citation type="journal article" date="2023" name="Nat. Plants">
        <title>Single-cell RNA sequencing provides a high-resolution roadmap for understanding the multicellular compartmentation of specialized metabolism.</title>
        <authorList>
            <person name="Sun S."/>
            <person name="Shen X."/>
            <person name="Li Y."/>
            <person name="Li Y."/>
            <person name="Wang S."/>
            <person name="Li R."/>
            <person name="Zhang H."/>
            <person name="Shen G."/>
            <person name="Guo B."/>
            <person name="Wei J."/>
            <person name="Xu J."/>
            <person name="St-Pierre B."/>
            <person name="Chen S."/>
            <person name="Sun C."/>
        </authorList>
    </citation>
    <scope>NUCLEOTIDE SEQUENCE [LARGE SCALE GENOMIC DNA]</scope>
</reference>
<protein>
    <submittedName>
        <fullName evidence="1">Uncharacterized protein</fullName>
    </submittedName>
</protein>